<accession>A0ABY7T365</accession>
<dbReference type="PRINTS" id="PR01410">
    <property type="entry name" value="CCBIOGENESIS"/>
</dbReference>
<feature type="transmembrane region" description="Helical" evidence="4">
    <location>
        <begin position="513"/>
        <end position="535"/>
    </location>
</feature>
<protein>
    <submittedName>
        <fullName evidence="6">Cytochrome c biogenesis protein CcsA</fullName>
    </submittedName>
</protein>
<feature type="transmembrane region" description="Helical" evidence="4">
    <location>
        <begin position="426"/>
        <end position="445"/>
    </location>
</feature>
<feature type="compositionally biased region" description="Basic and acidic residues" evidence="3">
    <location>
        <begin position="650"/>
        <end position="667"/>
    </location>
</feature>
<sequence>MDTAFKGEHLLPGHLGQFFIILAFGSALLSAISYYFATTSTNKLDKSWFFLGRIGFFVNTISVVSIGACLFYIIYNNLFEYHYAWAHSSRKLPVYYIISSYWEGQEGSFWLWAFWQAVLGNLMIWKAKTWEKPVMTVIALSQTLLASMLIGVELFGTRIGSSPFILLRQAIEGPIFSRPDYLTFIKDGNGLNPLLQNYWMVIHPPTLFLGFASMVVPFAYAIAGLWQRRYKEWLPAALPYALFAVMILGTGIIMGSFWAYESLNFGGFWAWDPVENASVIPWLTLIAAVHVMVVYKNTGHSYFTATFLVLISFVLVLYASFLTRSGILGETSVHAFTDLGMKWHLVIDVLIFLAICVYLIIARWKELPITKKDEETYSREFWMFVGAIFLGLSCFHLTLVTSIPVWNWIFGTKLAPPTEPVKHYNVIQASFAVVVTLLTGVSQFLKYKTTDTTRFFITTFVYLLFSALLGGLVIYVTGIYKLHFIFSLVMIGAIFTVLSNAKVLSDVFKGKVKLAGSAVAHIGFGLILVGALIAAGTSSVVSQNNSGIGYGDEFAKTSNPKENIMLYKNQPIQMGGYTVTYFGDSVSAPNHYFKVDYKKIDASGKVTEEFVLKPNSQANNKMGLVSSPDTKHYLFHDLYTHVTMAPIKGDLDGEDGGHSETDDDKNYDAPVSHTIAVGDTIRFREGFMVLKSLNKETHVENIPLKGTDVAVGAAFEITSHEKTYKAEPIFMIKDGNAFDFAKKVDDAGLKLRFSKIIPEQNKVEVQVFQQPESKKPYIVMKAINFPYINFFWSGTIIMVIGFLMSIFRRNKELKISNSNAELKESKVKLQKA</sequence>
<keyword evidence="4" id="KW-0472">Membrane</keyword>
<evidence type="ECO:0000256" key="1">
    <source>
        <dbReference type="ARBA" id="ARBA00009186"/>
    </source>
</evidence>
<feature type="transmembrane region" description="Helical" evidence="4">
    <location>
        <begin position="302"/>
        <end position="321"/>
    </location>
</feature>
<dbReference type="EMBL" id="CP117167">
    <property type="protein sequence ID" value="WCT10766.1"/>
    <property type="molecule type" value="Genomic_DNA"/>
</dbReference>
<feature type="transmembrane region" description="Helical" evidence="4">
    <location>
        <begin position="341"/>
        <end position="361"/>
    </location>
</feature>
<dbReference type="PANTHER" id="PTHR43653">
    <property type="entry name" value="CYTOCHROME C ASSEMBLY PROTEIN-RELATED"/>
    <property type="match status" value="1"/>
</dbReference>
<feature type="transmembrane region" description="Helical" evidence="4">
    <location>
        <begin position="787"/>
        <end position="807"/>
    </location>
</feature>
<feature type="transmembrane region" description="Helical" evidence="4">
    <location>
        <begin position="137"/>
        <end position="156"/>
    </location>
</feature>
<evidence type="ECO:0000313" key="7">
    <source>
        <dbReference type="Proteomes" id="UP001216139"/>
    </source>
</evidence>
<keyword evidence="7" id="KW-1185">Reference proteome</keyword>
<evidence type="ECO:0000256" key="3">
    <source>
        <dbReference type="SAM" id="MobiDB-lite"/>
    </source>
</evidence>
<name>A0ABY7T365_9SPHI</name>
<organism evidence="6 7">
    <name type="scientific">Mucilaginibacter jinjuensis</name>
    <dbReference type="NCBI Taxonomy" id="1176721"/>
    <lineage>
        <taxon>Bacteria</taxon>
        <taxon>Pseudomonadati</taxon>
        <taxon>Bacteroidota</taxon>
        <taxon>Sphingobacteriia</taxon>
        <taxon>Sphingobacteriales</taxon>
        <taxon>Sphingobacteriaceae</taxon>
        <taxon>Mucilaginibacter</taxon>
    </lineage>
</organism>
<keyword evidence="4" id="KW-1133">Transmembrane helix</keyword>
<feature type="transmembrane region" description="Helical" evidence="4">
    <location>
        <begin position="238"/>
        <end position="259"/>
    </location>
</feature>
<feature type="transmembrane region" description="Helical" evidence="4">
    <location>
        <begin position="457"/>
        <end position="476"/>
    </location>
</feature>
<feature type="transmembrane region" description="Helical" evidence="4">
    <location>
        <begin position="279"/>
        <end position="295"/>
    </location>
</feature>
<dbReference type="RefSeq" id="WP_273628959.1">
    <property type="nucleotide sequence ID" value="NZ_CP117167.1"/>
</dbReference>
<dbReference type="SUPFAM" id="SSF103473">
    <property type="entry name" value="MFS general substrate transporter"/>
    <property type="match status" value="1"/>
</dbReference>
<feature type="transmembrane region" description="Helical" evidence="4">
    <location>
        <begin position="15"/>
        <end position="36"/>
    </location>
</feature>
<keyword evidence="4" id="KW-0812">Transmembrane</keyword>
<feature type="region of interest" description="Disordered" evidence="3">
    <location>
        <begin position="650"/>
        <end position="669"/>
    </location>
</feature>
<evidence type="ECO:0000313" key="6">
    <source>
        <dbReference type="EMBL" id="WCT10766.1"/>
    </source>
</evidence>
<dbReference type="Pfam" id="PF01578">
    <property type="entry name" value="Cytochrom_C_asm"/>
    <property type="match status" value="1"/>
</dbReference>
<keyword evidence="2" id="KW-0201">Cytochrome c-type biogenesis</keyword>
<reference evidence="6 7" key="1">
    <citation type="submission" date="2023-02" db="EMBL/GenBank/DDBJ databases">
        <title>Genome sequence of Mucilaginibacter jinjuensis strain KACC 16571.</title>
        <authorList>
            <person name="Kim S."/>
            <person name="Heo J."/>
            <person name="Kwon S.-W."/>
        </authorList>
    </citation>
    <scope>NUCLEOTIDE SEQUENCE [LARGE SCALE GENOMIC DNA]</scope>
    <source>
        <strain evidence="6 7">KACC 16571</strain>
    </source>
</reference>
<dbReference type="InterPro" id="IPR002541">
    <property type="entry name" value="Cyt_c_assembly"/>
</dbReference>
<comment type="similarity">
    <text evidence="1">Belongs to the CcmF/CycK/Ccl1/NrfE/CcsA family.</text>
</comment>
<dbReference type="InterPro" id="IPR036259">
    <property type="entry name" value="MFS_trans_sf"/>
</dbReference>
<feature type="domain" description="Cytochrome c assembly protein" evidence="5">
    <location>
        <begin position="108"/>
        <end position="325"/>
    </location>
</feature>
<feature type="transmembrane region" description="Helical" evidence="4">
    <location>
        <begin position="482"/>
        <end position="501"/>
    </location>
</feature>
<feature type="transmembrane region" description="Helical" evidence="4">
    <location>
        <begin position="109"/>
        <end position="125"/>
    </location>
</feature>
<dbReference type="Proteomes" id="UP001216139">
    <property type="component" value="Chromosome"/>
</dbReference>
<gene>
    <name evidence="6" type="primary">ccsA</name>
    <name evidence="6" type="ORF">PQO05_18680</name>
</gene>
<evidence type="ECO:0000259" key="5">
    <source>
        <dbReference type="Pfam" id="PF01578"/>
    </source>
</evidence>
<proteinExistence type="inferred from homology"/>
<evidence type="ECO:0000256" key="4">
    <source>
        <dbReference type="SAM" id="Phobius"/>
    </source>
</evidence>
<evidence type="ECO:0000256" key="2">
    <source>
        <dbReference type="ARBA" id="ARBA00022748"/>
    </source>
</evidence>
<feature type="transmembrane region" description="Helical" evidence="4">
    <location>
        <begin position="207"/>
        <end position="226"/>
    </location>
</feature>
<feature type="transmembrane region" description="Helical" evidence="4">
    <location>
        <begin position="381"/>
        <end position="406"/>
    </location>
</feature>
<feature type="transmembrane region" description="Helical" evidence="4">
    <location>
        <begin position="48"/>
        <end position="75"/>
    </location>
</feature>
<dbReference type="InterPro" id="IPR003567">
    <property type="entry name" value="Cyt_c_biogenesis"/>
</dbReference>
<dbReference type="PANTHER" id="PTHR43653:SF1">
    <property type="entry name" value="CYTOCHROME C-TYPE BIOGENESIS PROTEIN CCMF"/>
    <property type="match status" value="1"/>
</dbReference>